<sequence>ITEESIRRYLARKPMTTKDLLQKFKTKRTGLTNEQTVQLIATILKRIQPEQKTIKGKMYLSLKST</sequence>
<accession>A7RIR0</accession>
<dbReference type="SUPFAM" id="SSF46785">
    <property type="entry name" value="Winged helix' DNA-binding domain"/>
    <property type="match status" value="1"/>
</dbReference>
<dbReference type="Pfam" id="PF05793">
    <property type="entry name" value="TFIIF_alpha"/>
    <property type="match status" value="1"/>
</dbReference>
<dbReference type="GO" id="GO:0003677">
    <property type="term" value="F:DNA binding"/>
    <property type="evidence" value="ECO:0007669"/>
    <property type="project" value="UniProtKB-KW"/>
</dbReference>
<comment type="function">
    <text evidence="1">TFIIF is a general transcription initiation factor that binds to RNA polymerase II and helps to recruit it to the initiation complex in collaboration with TFIIB. It promotes transcription elongation.</text>
</comment>
<keyword evidence="1" id="KW-0238">DNA-binding</keyword>
<dbReference type="InterPro" id="IPR036388">
    <property type="entry name" value="WH-like_DNA-bd_sf"/>
</dbReference>
<dbReference type="AlphaFoldDB" id="A7RIR0"/>
<dbReference type="STRING" id="45351.A7RIR0"/>
<dbReference type="PhylomeDB" id="A7RIR0"/>
<organism evidence="2 3">
    <name type="scientific">Nematostella vectensis</name>
    <name type="common">Starlet sea anemone</name>
    <dbReference type="NCBI Taxonomy" id="45351"/>
    <lineage>
        <taxon>Eukaryota</taxon>
        <taxon>Metazoa</taxon>
        <taxon>Cnidaria</taxon>
        <taxon>Anthozoa</taxon>
        <taxon>Hexacorallia</taxon>
        <taxon>Actiniaria</taxon>
        <taxon>Edwardsiidae</taxon>
        <taxon>Nematostella</taxon>
    </lineage>
</organism>
<dbReference type="GO" id="GO:0032968">
    <property type="term" value="P:positive regulation of transcription elongation by RNA polymerase II"/>
    <property type="evidence" value="ECO:0007669"/>
    <property type="project" value="InterPro"/>
</dbReference>
<dbReference type="EMBL" id="DS469512">
    <property type="protein sequence ID" value="EDO48761.1"/>
    <property type="molecule type" value="Genomic_DNA"/>
</dbReference>
<dbReference type="PANTHER" id="PTHR13011">
    <property type="entry name" value="TFIIF-ALPHA"/>
    <property type="match status" value="1"/>
</dbReference>
<protein>
    <recommendedName>
        <fullName evidence="1">Transcription initiation factor IIF subunit alpha</fullName>
    </recommendedName>
</protein>
<dbReference type="Proteomes" id="UP000001593">
    <property type="component" value="Unassembled WGS sequence"/>
</dbReference>
<comment type="similarity">
    <text evidence="1">Belongs to the TFIIF alpha subunit family.</text>
</comment>
<keyword evidence="3" id="KW-1185">Reference proteome</keyword>
<dbReference type="HOGENOM" id="CLU_184707_0_0_1"/>
<evidence type="ECO:0000313" key="2">
    <source>
        <dbReference type="EMBL" id="EDO48761.1"/>
    </source>
</evidence>
<evidence type="ECO:0000256" key="1">
    <source>
        <dbReference type="RuleBase" id="RU366044"/>
    </source>
</evidence>
<keyword evidence="1" id="KW-0804">Transcription</keyword>
<dbReference type="InterPro" id="IPR008851">
    <property type="entry name" value="TFIIF-alpha"/>
</dbReference>
<dbReference type="Gene3D" id="1.10.10.10">
    <property type="entry name" value="Winged helix-like DNA-binding domain superfamily/Winged helix DNA-binding domain"/>
    <property type="match status" value="1"/>
</dbReference>
<keyword evidence="1" id="KW-0805">Transcription regulation</keyword>
<dbReference type="PANTHER" id="PTHR13011:SF0">
    <property type="entry name" value="GENERAL TRANSCRIPTION FACTOR IIF SUBUNIT 1"/>
    <property type="match status" value="1"/>
</dbReference>
<feature type="non-terminal residue" evidence="2">
    <location>
        <position position="1"/>
    </location>
</feature>
<dbReference type="InterPro" id="IPR036390">
    <property type="entry name" value="WH_DNA-bd_sf"/>
</dbReference>
<dbReference type="OMA" id="KLDHNIQ"/>
<proteinExistence type="inferred from homology"/>
<comment type="subcellular location">
    <subcellularLocation>
        <location evidence="1">Nucleus</location>
    </subcellularLocation>
</comment>
<dbReference type="InParanoid" id="A7RIR0"/>
<dbReference type="GO" id="GO:0005634">
    <property type="term" value="C:nucleus"/>
    <property type="evidence" value="ECO:0007669"/>
    <property type="project" value="UniProtKB-SubCell"/>
</dbReference>
<name>A7RIR0_NEMVE</name>
<gene>
    <name evidence="2" type="ORF">NEMVEDRAFT_v1g82906</name>
</gene>
<dbReference type="GO" id="GO:0006367">
    <property type="term" value="P:transcription initiation at RNA polymerase II promoter"/>
    <property type="evidence" value="ECO:0007669"/>
    <property type="project" value="InterPro"/>
</dbReference>
<evidence type="ECO:0000313" key="3">
    <source>
        <dbReference type="Proteomes" id="UP000001593"/>
    </source>
</evidence>
<keyword evidence="1" id="KW-0539">Nucleus</keyword>
<dbReference type="eggNOG" id="KOG2393">
    <property type="taxonomic scope" value="Eukaryota"/>
</dbReference>
<reference evidence="2 3" key="1">
    <citation type="journal article" date="2007" name="Science">
        <title>Sea anemone genome reveals ancestral eumetazoan gene repertoire and genomic organization.</title>
        <authorList>
            <person name="Putnam N.H."/>
            <person name="Srivastava M."/>
            <person name="Hellsten U."/>
            <person name="Dirks B."/>
            <person name="Chapman J."/>
            <person name="Salamov A."/>
            <person name="Terry A."/>
            <person name="Shapiro H."/>
            <person name="Lindquist E."/>
            <person name="Kapitonov V.V."/>
            <person name="Jurka J."/>
            <person name="Genikhovich G."/>
            <person name="Grigoriev I.V."/>
            <person name="Lucas S.M."/>
            <person name="Steele R.E."/>
            <person name="Finnerty J.R."/>
            <person name="Technau U."/>
            <person name="Martindale M.Q."/>
            <person name="Rokhsar D.S."/>
        </authorList>
    </citation>
    <scope>NUCLEOTIDE SEQUENCE [LARGE SCALE GENOMIC DNA]</scope>
    <source>
        <strain evidence="3">CH2 X CH6</strain>
    </source>
</reference>